<proteinExistence type="inferred from homology"/>
<dbReference type="EMBL" id="DUZY01000001">
    <property type="protein sequence ID" value="DAD18339.1"/>
    <property type="molecule type" value="Genomic_DNA"/>
</dbReference>
<dbReference type="GO" id="GO:0005783">
    <property type="term" value="C:endoplasmic reticulum"/>
    <property type="evidence" value="ECO:0007669"/>
    <property type="project" value="UniProtKB-ARBA"/>
</dbReference>
<keyword evidence="9" id="KW-1185">Reference proteome</keyword>
<evidence type="ECO:0000313" key="9">
    <source>
        <dbReference type="Proteomes" id="UP000607653"/>
    </source>
</evidence>
<evidence type="ECO:0000313" key="8">
    <source>
        <dbReference type="EMBL" id="DAD18339.1"/>
    </source>
</evidence>
<feature type="transmembrane region" description="Helical" evidence="7">
    <location>
        <begin position="105"/>
        <end position="126"/>
    </location>
</feature>
<comment type="similarity">
    <text evidence="3 7">Belongs to the PRA1 family.</text>
</comment>
<evidence type="ECO:0000256" key="2">
    <source>
        <dbReference type="ARBA" id="ARBA00004141"/>
    </source>
</evidence>
<feature type="transmembrane region" description="Helical" evidence="7">
    <location>
        <begin position="75"/>
        <end position="93"/>
    </location>
</feature>
<dbReference type="InterPro" id="IPR004895">
    <property type="entry name" value="Prenylated_rab_accept_PRA1"/>
</dbReference>
<feature type="transmembrane region" description="Helical" evidence="7">
    <location>
        <begin position="132"/>
        <end position="150"/>
    </location>
</feature>
<keyword evidence="5 7" id="KW-1133">Transmembrane helix</keyword>
<keyword evidence="7" id="KW-0813">Transport</keyword>
<keyword evidence="4 7" id="KW-0812">Transmembrane</keyword>
<dbReference type="GO" id="GO:0016020">
    <property type="term" value="C:membrane"/>
    <property type="evidence" value="ECO:0007669"/>
    <property type="project" value="UniProtKB-SubCell"/>
</dbReference>
<gene>
    <name evidence="8" type="ORF">HUJ06_019802</name>
</gene>
<evidence type="ECO:0000256" key="6">
    <source>
        <dbReference type="ARBA" id="ARBA00023136"/>
    </source>
</evidence>
<dbReference type="PANTHER" id="PTHR38519">
    <property type="entry name" value="PRA1 FAMILY PROTEIN"/>
    <property type="match status" value="1"/>
</dbReference>
<feature type="transmembrane region" description="Helical" evidence="7">
    <location>
        <begin position="53"/>
        <end position="69"/>
    </location>
</feature>
<comment type="caution">
    <text evidence="8">The sequence shown here is derived from an EMBL/GenBank/DDBJ whole genome shotgun (WGS) entry which is preliminary data.</text>
</comment>
<evidence type="ECO:0000256" key="1">
    <source>
        <dbReference type="ARBA" id="ARBA00002501"/>
    </source>
</evidence>
<dbReference type="AlphaFoldDB" id="A0A822XH28"/>
<name>A0A822XH28_NELNU</name>
<dbReference type="Pfam" id="PF03208">
    <property type="entry name" value="PRA1"/>
    <property type="match status" value="1"/>
</dbReference>
<organism evidence="8 9">
    <name type="scientific">Nelumbo nucifera</name>
    <name type="common">Sacred lotus</name>
    <dbReference type="NCBI Taxonomy" id="4432"/>
    <lineage>
        <taxon>Eukaryota</taxon>
        <taxon>Viridiplantae</taxon>
        <taxon>Streptophyta</taxon>
        <taxon>Embryophyta</taxon>
        <taxon>Tracheophyta</taxon>
        <taxon>Spermatophyta</taxon>
        <taxon>Magnoliopsida</taxon>
        <taxon>Proteales</taxon>
        <taxon>Nelumbonaceae</taxon>
        <taxon>Nelumbo</taxon>
    </lineage>
</organism>
<evidence type="ECO:0000256" key="3">
    <source>
        <dbReference type="ARBA" id="ARBA00006483"/>
    </source>
</evidence>
<dbReference type="Proteomes" id="UP000607653">
    <property type="component" value="Unassembled WGS sequence"/>
</dbReference>
<evidence type="ECO:0000256" key="5">
    <source>
        <dbReference type="ARBA" id="ARBA00022989"/>
    </source>
</evidence>
<accession>A0A822XH28</accession>
<feature type="transmembrane region" description="Helical" evidence="7">
    <location>
        <begin position="6"/>
        <end position="25"/>
    </location>
</feature>
<evidence type="ECO:0000256" key="7">
    <source>
        <dbReference type="RuleBase" id="RU363107"/>
    </source>
</evidence>
<sequence length="158" mass="17393">MVSYVAILAASMAGVLVGAGINRAMSKTCIEFAIPTSAEVAAVRFIRNTRCSWFRYAFTIWAILFLSLLRGPFLLWSLMSMTVGVCIRAMTFLRNGKEMAEFNSMEIFLTMSASFLVVITVVELLFTSAVVHLLVSLGVGLPLVLAHAVFRVRDGFQD</sequence>
<protein>
    <recommendedName>
        <fullName evidence="7">PRA1 family protein</fullName>
    </recommendedName>
</protein>
<evidence type="ECO:0000256" key="4">
    <source>
        <dbReference type="ARBA" id="ARBA00022692"/>
    </source>
</evidence>
<comment type="subcellular location">
    <subcellularLocation>
        <location evidence="2 7">Membrane</location>
        <topology evidence="2 7">Multi-pass membrane protein</topology>
    </subcellularLocation>
</comment>
<comment type="function">
    <text evidence="1 7">May be involved in both secretory and endocytic intracellular trafficking in the endosomal/prevacuolar compartments.</text>
</comment>
<dbReference type="GO" id="GO:0016192">
    <property type="term" value="P:vesicle-mediated transport"/>
    <property type="evidence" value="ECO:0007669"/>
    <property type="project" value="UniProtKB-ARBA"/>
</dbReference>
<dbReference type="PANTHER" id="PTHR38519:SF3">
    <property type="entry name" value="PRA1 FAMILY PROTEIN"/>
    <property type="match status" value="1"/>
</dbReference>
<keyword evidence="6 7" id="KW-0472">Membrane</keyword>
<reference evidence="8 9" key="1">
    <citation type="journal article" date="2020" name="Mol. Biol. Evol.">
        <title>Distinct Expression and Methylation Patterns for Genes with Different Fates following a Single Whole-Genome Duplication in Flowering Plants.</title>
        <authorList>
            <person name="Shi T."/>
            <person name="Rahmani R.S."/>
            <person name="Gugger P.F."/>
            <person name="Wang M."/>
            <person name="Li H."/>
            <person name="Zhang Y."/>
            <person name="Li Z."/>
            <person name="Wang Q."/>
            <person name="Van de Peer Y."/>
            <person name="Marchal K."/>
            <person name="Chen J."/>
        </authorList>
    </citation>
    <scope>NUCLEOTIDE SEQUENCE [LARGE SCALE GENOMIC DNA]</scope>
    <source>
        <tissue evidence="8">Leaf</tissue>
    </source>
</reference>